<keyword evidence="6" id="KW-0539">Nucleus</keyword>
<name>A0AB34G6B2_9HYPO</name>
<dbReference type="Proteomes" id="UP001163105">
    <property type="component" value="Unassembled WGS sequence"/>
</dbReference>
<dbReference type="GO" id="GO:0000981">
    <property type="term" value="F:DNA-binding transcription factor activity, RNA polymerase II-specific"/>
    <property type="evidence" value="ECO:0007669"/>
    <property type="project" value="InterPro"/>
</dbReference>
<dbReference type="GO" id="GO:0008270">
    <property type="term" value="F:zinc ion binding"/>
    <property type="evidence" value="ECO:0007669"/>
    <property type="project" value="InterPro"/>
</dbReference>
<evidence type="ECO:0000313" key="10">
    <source>
        <dbReference type="Proteomes" id="UP001163105"/>
    </source>
</evidence>
<dbReference type="PROSITE" id="PS50082">
    <property type="entry name" value="WD_REPEATS_2"/>
    <property type="match status" value="1"/>
</dbReference>
<dbReference type="InterPro" id="IPR015943">
    <property type="entry name" value="WD40/YVTN_repeat-like_dom_sf"/>
</dbReference>
<dbReference type="CDD" id="cd00067">
    <property type="entry name" value="GAL4"/>
    <property type="match status" value="1"/>
</dbReference>
<keyword evidence="3" id="KW-0805">Transcription regulation</keyword>
<evidence type="ECO:0000256" key="5">
    <source>
        <dbReference type="ARBA" id="ARBA00023163"/>
    </source>
</evidence>
<dbReference type="InterPro" id="IPR001138">
    <property type="entry name" value="Zn2Cys6_DnaBD"/>
</dbReference>
<evidence type="ECO:0000256" key="3">
    <source>
        <dbReference type="ARBA" id="ARBA00023015"/>
    </source>
</evidence>
<dbReference type="AlphaFoldDB" id="A0AB34G6B2"/>
<proteinExistence type="predicted"/>
<dbReference type="InterPro" id="IPR052360">
    <property type="entry name" value="Transcr_Regulatory_Proteins"/>
</dbReference>
<keyword evidence="1" id="KW-0479">Metal-binding</keyword>
<keyword evidence="7" id="KW-0853">WD repeat</keyword>
<dbReference type="Gene3D" id="2.130.10.10">
    <property type="entry name" value="YVTN repeat-like/Quinoprotein amine dehydrogenase"/>
    <property type="match status" value="1"/>
</dbReference>
<evidence type="ECO:0000256" key="1">
    <source>
        <dbReference type="ARBA" id="ARBA00022723"/>
    </source>
</evidence>
<dbReference type="PANTHER" id="PTHR36206">
    <property type="entry name" value="ASPERCRYPTIN BIOSYNTHESIS CLUSTER-SPECIFIC TRANSCRIPTION REGULATOR ATNN-RELATED"/>
    <property type="match status" value="1"/>
</dbReference>
<dbReference type="SMART" id="SM00320">
    <property type="entry name" value="WD40"/>
    <property type="match status" value="4"/>
</dbReference>
<reference evidence="9" key="1">
    <citation type="submission" date="2023-01" db="EMBL/GenBank/DDBJ databases">
        <title>The growth and conidiation of Purpureocillium lavendulum are regulated by nitrogen source and histone H3K14 acetylation.</title>
        <authorList>
            <person name="Tang P."/>
            <person name="Han J."/>
            <person name="Zhang C."/>
            <person name="Tang P."/>
            <person name="Qi F."/>
            <person name="Zhang K."/>
            <person name="Liang L."/>
        </authorList>
    </citation>
    <scope>NUCLEOTIDE SEQUENCE</scope>
    <source>
        <strain evidence="9">YMF1.00683</strain>
    </source>
</reference>
<dbReference type="GO" id="GO:0003677">
    <property type="term" value="F:DNA binding"/>
    <property type="evidence" value="ECO:0007669"/>
    <property type="project" value="UniProtKB-KW"/>
</dbReference>
<evidence type="ECO:0000256" key="8">
    <source>
        <dbReference type="SAM" id="MobiDB-lite"/>
    </source>
</evidence>
<evidence type="ECO:0000256" key="4">
    <source>
        <dbReference type="ARBA" id="ARBA00023125"/>
    </source>
</evidence>
<evidence type="ECO:0000256" key="7">
    <source>
        <dbReference type="PROSITE-ProRule" id="PRU00221"/>
    </source>
</evidence>
<feature type="region of interest" description="Disordered" evidence="8">
    <location>
        <begin position="842"/>
        <end position="921"/>
    </location>
</feature>
<dbReference type="EMBL" id="JAQHRD010000001">
    <property type="protein sequence ID" value="KAJ6447067.1"/>
    <property type="molecule type" value="Genomic_DNA"/>
</dbReference>
<dbReference type="InterPro" id="IPR036322">
    <property type="entry name" value="WD40_repeat_dom_sf"/>
</dbReference>
<protein>
    <submittedName>
        <fullName evidence="9">Nucleoporin seh1</fullName>
    </submittedName>
</protein>
<feature type="region of interest" description="Disordered" evidence="8">
    <location>
        <begin position="532"/>
        <end position="552"/>
    </location>
</feature>
<organism evidence="9 10">
    <name type="scientific">Purpureocillium lavendulum</name>
    <dbReference type="NCBI Taxonomy" id="1247861"/>
    <lineage>
        <taxon>Eukaryota</taxon>
        <taxon>Fungi</taxon>
        <taxon>Dikarya</taxon>
        <taxon>Ascomycota</taxon>
        <taxon>Pezizomycotina</taxon>
        <taxon>Sordariomycetes</taxon>
        <taxon>Hypocreomycetidae</taxon>
        <taxon>Hypocreales</taxon>
        <taxon>Ophiocordycipitaceae</taxon>
        <taxon>Purpureocillium</taxon>
    </lineage>
</organism>
<comment type="caution">
    <text evidence="9">The sequence shown here is derived from an EMBL/GenBank/DDBJ whole genome shotgun (WGS) entry which is preliminary data.</text>
</comment>
<dbReference type="InterPro" id="IPR001680">
    <property type="entry name" value="WD40_rpt"/>
</dbReference>
<keyword evidence="10" id="KW-1185">Reference proteome</keyword>
<keyword evidence="5" id="KW-0804">Transcription</keyword>
<feature type="compositionally biased region" description="Low complexity" evidence="8">
    <location>
        <begin position="532"/>
        <end position="541"/>
    </location>
</feature>
<evidence type="ECO:0000256" key="6">
    <source>
        <dbReference type="ARBA" id="ARBA00023242"/>
    </source>
</evidence>
<dbReference type="PANTHER" id="PTHR36206:SF12">
    <property type="entry name" value="ASPERCRYPTIN BIOSYNTHESIS CLUSTER-SPECIFIC TRANSCRIPTION REGULATOR ATNN-RELATED"/>
    <property type="match status" value="1"/>
</dbReference>
<feature type="compositionally biased region" description="Low complexity" evidence="8">
    <location>
        <begin position="865"/>
        <end position="898"/>
    </location>
</feature>
<feature type="repeat" description="WD" evidence="7">
    <location>
        <begin position="557"/>
        <end position="589"/>
    </location>
</feature>
<evidence type="ECO:0000313" key="9">
    <source>
        <dbReference type="EMBL" id="KAJ6447067.1"/>
    </source>
</evidence>
<gene>
    <name evidence="9" type="primary">SEH1</name>
    <name evidence="9" type="ORF">O9K51_01842</name>
</gene>
<evidence type="ECO:0000256" key="2">
    <source>
        <dbReference type="ARBA" id="ARBA00022833"/>
    </source>
</evidence>
<dbReference type="SUPFAM" id="SSF50978">
    <property type="entry name" value="WD40 repeat-like"/>
    <property type="match status" value="1"/>
</dbReference>
<accession>A0AB34G6B2</accession>
<dbReference type="Pfam" id="PF00400">
    <property type="entry name" value="WD40"/>
    <property type="match status" value="2"/>
</dbReference>
<keyword evidence="4" id="KW-0238">DNA-binding</keyword>
<sequence length="984" mass="109641">MMIRRVKCGEEKPSCLRCTSTGRKCDGYDPTSAPRSQPPERSSTVSKSVMARHSSPRPILSDISGDETERFYFHCFRRIAGRALSIRHKHNALFWEHVVPAYCLEVPAVKHAFVALGAAYHHFQTQGLRTSLLEPPSETERFVIRQYNLALKGLTDEVRGVPVRRLYGITLISCVAFFCIEVLRNDFLSAQTHLSNGLQLMANLPDEVADMLQNPEKWSRGSDTSLARVVYMFKLLCRWELSTRLVTCTFRPHLTLQIFDSRKLSSRAESCLPDEDQLYEAVDGFCQDVSAFAWLTKHHRGDDDYWAQPWPRKQHSILLERSKAISNAFNDSFWSDRHLIWHVSRLRHCGASLVLELLPFPVVIGTGRCLEPFEVSGYREFKYIAANIRALLSRPHGSRTAGTNVDMGVIPALYMTASVCRDTETKNGILDMMREWPQEDSLWDGAAMRNMLDMEGIRRLNEAECTQSAIGGPTQGSAMASVPGIETPAVNVVVAAANCRRNPVPPTPASREIRGSVLGPFPLHIMAAAPAASSSSAQAPTPHSPSDDKPAYELNLQHGHKDLVQAVAFNTYGDRCATGSVDGRIRVFNRHRDGTWRLCDTWSAHGGEVLELQWLPATIYPNLIASLGIEGWFRLWAEDPSAAPGRRFCSGRSVSGRPAFDTRSSRAPYRSFSMKHNEETRHTYLALLATDGRLTVYENDSPENLSEYTSIDAFTVCPRPSRGEEVSFRVRFDPNPEPCYAALRAGVPSDALGLVVAGMDTVKIYRSRDVVSASYGVSSTQKEFYLAAEVPGHRGLVRDLAWAPGNIRGYDMIATACQDGYARVFRIDTPYSDADGKSWSAADLLKPAGAQPTKDSTPRDDADKLSQLQPSQSSQYQQEQSQQQHQQQQQHSHPSTLSASLAKSGHQGDRHWSGQPGQVKHAVRELSRLDSHRTPVWRVGFDDDGQILGSTGDDGRLLCYRQTPDGSWAKSSELIMMKARMFAP</sequence>
<keyword evidence="2" id="KW-0862">Zinc</keyword>
<feature type="compositionally biased region" description="Polar residues" evidence="8">
    <location>
        <begin position="33"/>
        <end position="47"/>
    </location>
</feature>
<feature type="region of interest" description="Disordered" evidence="8">
    <location>
        <begin position="26"/>
        <end position="61"/>
    </location>
</feature>